<evidence type="ECO:0000256" key="1">
    <source>
        <dbReference type="SAM" id="MobiDB-lite"/>
    </source>
</evidence>
<protein>
    <submittedName>
        <fullName evidence="2">Uncharacterized protein</fullName>
    </submittedName>
</protein>
<dbReference type="AlphaFoldDB" id="A0A5C3P573"/>
<feature type="compositionally biased region" description="Basic and acidic residues" evidence="1">
    <location>
        <begin position="569"/>
        <end position="582"/>
    </location>
</feature>
<organism evidence="2 3">
    <name type="scientific">Polyporus arcularius HHB13444</name>
    <dbReference type="NCBI Taxonomy" id="1314778"/>
    <lineage>
        <taxon>Eukaryota</taxon>
        <taxon>Fungi</taxon>
        <taxon>Dikarya</taxon>
        <taxon>Basidiomycota</taxon>
        <taxon>Agaricomycotina</taxon>
        <taxon>Agaricomycetes</taxon>
        <taxon>Polyporales</taxon>
        <taxon>Polyporaceae</taxon>
        <taxon>Polyporus</taxon>
    </lineage>
</organism>
<accession>A0A5C3P573</accession>
<feature type="region of interest" description="Disordered" evidence="1">
    <location>
        <begin position="522"/>
        <end position="582"/>
    </location>
</feature>
<keyword evidence="3" id="KW-1185">Reference proteome</keyword>
<evidence type="ECO:0000313" key="2">
    <source>
        <dbReference type="EMBL" id="TFK84159.1"/>
    </source>
</evidence>
<evidence type="ECO:0000313" key="3">
    <source>
        <dbReference type="Proteomes" id="UP000308197"/>
    </source>
</evidence>
<feature type="compositionally biased region" description="Basic and acidic residues" evidence="1">
    <location>
        <begin position="308"/>
        <end position="318"/>
    </location>
</feature>
<dbReference type="EMBL" id="ML211337">
    <property type="protein sequence ID" value="TFK84159.1"/>
    <property type="molecule type" value="Genomic_DNA"/>
</dbReference>
<proteinExistence type="predicted"/>
<name>A0A5C3P573_9APHY</name>
<dbReference type="Proteomes" id="UP000308197">
    <property type="component" value="Unassembled WGS sequence"/>
</dbReference>
<feature type="region of interest" description="Disordered" evidence="1">
    <location>
        <begin position="308"/>
        <end position="392"/>
    </location>
</feature>
<sequence length="904" mass="99660">MWLDFNSLLQYRAASRECSSAVAQELENWLAELISPLIPRPQIFLRKLDVLGGYLGGTFATRFFLREISALDVKAVDIFIPRGATIPLQNHLIYDQGALDPTPEDMVVLDEEGDVLMNDDRVAMILHARDTRHFITLLLPGGVVNMHTSIDHEALAPLAHLWGSHLITFVGLRHFGSSSPSLLLRRRGLVGRLNDRRELEEAAAAARSGWDLRLNARQWDVQKVELEQRQELSGLIQRVTVQQSSEDTAGGSRTLRFEGWNGAGQGGMQRIEIEQQVCESGDRQKMRVEQRHNGADVWQTVEGWYADREGKERPDSRGKMFSGRDISQKVMAEADSGRRTAGYTSPEIASSDPRTHTTPVLPGSAPLQTPAPRYRQSLSYEPPDAEAGPELSAADAGRDTIATLQSSHSPESKHYLPDMFPPPVRDSWSKREEVTERKAAMIWCYQREDDVPVKVEDAGCPPGFGDPVRSGQRVTDQHDGHRVDVTAPQADDTVGQCEVTSAADGVGQNDSDHPLASMRADATRPRAGDTAGLCDVSVGDGGAQNEGDQLPQSPRVDGSQTHARKGARRREPPDIVGDDPRPRKKLAVERVVRFDDEVEIAICAPVSLEDGKAGAVIEGNTRHLKRKRGSSTEEYGVTSATLFPSPCLRVSDVQSTLPMAILTFSSTADLPEVPLIPGDYGAQGVLQVKGRNATHGFWVPLEREPDKRGQWDRMVAGVAQGGLLDFDVSMAQNHVIGGLFVGYRELSKAVPGRAGLYAQFTRKLRDICSDVDENEDAEPRLREVVEWLHEILPEDIFLAIPGYWKGEVPTPVGPQAGESTTDWIRHLPIEGEALTWCLRLEKASRILPTVEGGDHLADQLANMQAELLARGVSRQRHPIEDMRAMLGWVKGQVPEDVYANIMNA</sequence>
<reference evidence="2 3" key="1">
    <citation type="journal article" date="2019" name="Nat. Ecol. Evol.">
        <title>Megaphylogeny resolves global patterns of mushroom evolution.</title>
        <authorList>
            <person name="Varga T."/>
            <person name="Krizsan K."/>
            <person name="Foldi C."/>
            <person name="Dima B."/>
            <person name="Sanchez-Garcia M."/>
            <person name="Sanchez-Ramirez S."/>
            <person name="Szollosi G.J."/>
            <person name="Szarkandi J.G."/>
            <person name="Papp V."/>
            <person name="Albert L."/>
            <person name="Andreopoulos W."/>
            <person name="Angelini C."/>
            <person name="Antonin V."/>
            <person name="Barry K.W."/>
            <person name="Bougher N.L."/>
            <person name="Buchanan P."/>
            <person name="Buyck B."/>
            <person name="Bense V."/>
            <person name="Catcheside P."/>
            <person name="Chovatia M."/>
            <person name="Cooper J."/>
            <person name="Damon W."/>
            <person name="Desjardin D."/>
            <person name="Finy P."/>
            <person name="Geml J."/>
            <person name="Haridas S."/>
            <person name="Hughes K."/>
            <person name="Justo A."/>
            <person name="Karasinski D."/>
            <person name="Kautmanova I."/>
            <person name="Kiss B."/>
            <person name="Kocsube S."/>
            <person name="Kotiranta H."/>
            <person name="LaButti K.M."/>
            <person name="Lechner B.E."/>
            <person name="Liimatainen K."/>
            <person name="Lipzen A."/>
            <person name="Lukacs Z."/>
            <person name="Mihaltcheva S."/>
            <person name="Morgado L.N."/>
            <person name="Niskanen T."/>
            <person name="Noordeloos M.E."/>
            <person name="Ohm R.A."/>
            <person name="Ortiz-Santana B."/>
            <person name="Ovrebo C."/>
            <person name="Racz N."/>
            <person name="Riley R."/>
            <person name="Savchenko A."/>
            <person name="Shiryaev A."/>
            <person name="Soop K."/>
            <person name="Spirin V."/>
            <person name="Szebenyi C."/>
            <person name="Tomsovsky M."/>
            <person name="Tulloss R.E."/>
            <person name="Uehling J."/>
            <person name="Grigoriev I.V."/>
            <person name="Vagvolgyi C."/>
            <person name="Papp T."/>
            <person name="Martin F.M."/>
            <person name="Miettinen O."/>
            <person name="Hibbett D.S."/>
            <person name="Nagy L.G."/>
        </authorList>
    </citation>
    <scope>NUCLEOTIDE SEQUENCE [LARGE SCALE GENOMIC DNA]</scope>
    <source>
        <strain evidence="2 3">HHB13444</strain>
    </source>
</reference>
<dbReference type="InParanoid" id="A0A5C3P573"/>
<gene>
    <name evidence="2" type="ORF">K466DRAFT_602237</name>
</gene>